<dbReference type="NCBIfam" id="TIGR03924">
    <property type="entry name" value="T7SS_EccC_a"/>
    <property type="match status" value="1"/>
</dbReference>
<keyword evidence="6 10" id="KW-1133">Transmembrane helix</keyword>
<dbReference type="Proteomes" id="UP000198929">
    <property type="component" value="Unassembled WGS sequence"/>
</dbReference>
<dbReference type="InterPro" id="IPR050206">
    <property type="entry name" value="FtsK/SpoIIIE/SftA"/>
</dbReference>
<evidence type="ECO:0000256" key="9">
    <source>
        <dbReference type="SAM" id="MobiDB-lite"/>
    </source>
</evidence>
<keyword evidence="5 8" id="KW-0067">ATP-binding</keyword>
<keyword evidence="3 10" id="KW-0812">Transmembrane</keyword>
<evidence type="ECO:0000256" key="5">
    <source>
        <dbReference type="ARBA" id="ARBA00022840"/>
    </source>
</evidence>
<dbReference type="EMBL" id="FOGQ01000002">
    <property type="protein sequence ID" value="SER66379.1"/>
    <property type="molecule type" value="Genomic_DNA"/>
</dbReference>
<keyword evidence="4 8" id="KW-0547">Nucleotide-binding</keyword>
<feature type="binding site" evidence="8">
    <location>
        <begin position="786"/>
        <end position="793"/>
    </location>
    <ligand>
        <name>ATP</name>
        <dbReference type="ChEBI" id="CHEBI:30616"/>
    </ligand>
</feature>
<feature type="region of interest" description="Disordered" evidence="9">
    <location>
        <begin position="14"/>
        <end position="40"/>
    </location>
</feature>
<dbReference type="AlphaFoldDB" id="A0A1H9R2U5"/>
<dbReference type="RefSeq" id="WP_092256324.1">
    <property type="nucleotide sequence ID" value="NZ_CP047199.1"/>
</dbReference>
<dbReference type="Pfam" id="PF01580">
    <property type="entry name" value="FtsK_SpoIIIE"/>
    <property type="match status" value="2"/>
</dbReference>
<dbReference type="GO" id="GO:0005886">
    <property type="term" value="C:plasma membrane"/>
    <property type="evidence" value="ECO:0007669"/>
    <property type="project" value="UniProtKB-SubCell"/>
</dbReference>
<dbReference type="SUPFAM" id="SSF52540">
    <property type="entry name" value="P-loop containing nucleoside triphosphate hydrolases"/>
    <property type="match status" value="3"/>
</dbReference>
<dbReference type="SMART" id="SM00382">
    <property type="entry name" value="AAA"/>
    <property type="match status" value="3"/>
</dbReference>
<dbReference type="GO" id="GO:0003677">
    <property type="term" value="F:DNA binding"/>
    <property type="evidence" value="ECO:0007669"/>
    <property type="project" value="InterPro"/>
</dbReference>
<evidence type="ECO:0000256" key="2">
    <source>
        <dbReference type="ARBA" id="ARBA00022475"/>
    </source>
</evidence>
<dbReference type="InterPro" id="IPR023836">
    <property type="entry name" value="EccCa-like_Actinobacteria"/>
</dbReference>
<evidence type="ECO:0000256" key="7">
    <source>
        <dbReference type="ARBA" id="ARBA00023136"/>
    </source>
</evidence>
<evidence type="ECO:0000256" key="1">
    <source>
        <dbReference type="ARBA" id="ARBA00004651"/>
    </source>
</evidence>
<gene>
    <name evidence="12" type="ORF">SAMN05661109_00739</name>
</gene>
<proteinExistence type="predicted"/>
<accession>A0A1H9R2U5</accession>
<dbReference type="STRING" id="1121357.SAMN05661109_00739"/>
<feature type="transmembrane region" description="Helical" evidence="10">
    <location>
        <begin position="48"/>
        <end position="68"/>
    </location>
</feature>
<evidence type="ECO:0000256" key="6">
    <source>
        <dbReference type="ARBA" id="ARBA00022989"/>
    </source>
</evidence>
<feature type="binding site" evidence="8">
    <location>
        <begin position="442"/>
        <end position="449"/>
    </location>
    <ligand>
        <name>ATP</name>
        <dbReference type="ChEBI" id="CHEBI:30616"/>
    </ligand>
</feature>
<feature type="domain" description="FtsK" evidence="11">
    <location>
        <begin position="419"/>
        <end position="620"/>
    </location>
</feature>
<reference evidence="13" key="1">
    <citation type="submission" date="2016-10" db="EMBL/GenBank/DDBJ databases">
        <authorList>
            <person name="Varghese N."/>
            <person name="Submissions S."/>
        </authorList>
    </citation>
    <scope>NUCLEOTIDE SEQUENCE [LARGE SCALE GENOMIC DNA]</scope>
    <source>
        <strain evidence="13">DSM 20524</strain>
    </source>
</reference>
<dbReference type="InterPro" id="IPR003593">
    <property type="entry name" value="AAA+_ATPase"/>
</dbReference>
<dbReference type="PANTHER" id="PTHR22683">
    <property type="entry name" value="SPORULATION PROTEIN RELATED"/>
    <property type="match status" value="1"/>
</dbReference>
<dbReference type="GO" id="GO:0005524">
    <property type="term" value="F:ATP binding"/>
    <property type="evidence" value="ECO:0007669"/>
    <property type="project" value="UniProtKB-UniRule"/>
</dbReference>
<feature type="transmembrane region" description="Helical" evidence="10">
    <location>
        <begin position="75"/>
        <end position="92"/>
    </location>
</feature>
<feature type="domain" description="FtsK" evidence="11">
    <location>
        <begin position="768"/>
        <end position="935"/>
    </location>
</feature>
<evidence type="ECO:0000259" key="11">
    <source>
        <dbReference type="PROSITE" id="PS50901"/>
    </source>
</evidence>
<evidence type="ECO:0000313" key="13">
    <source>
        <dbReference type="Proteomes" id="UP000198929"/>
    </source>
</evidence>
<protein>
    <submittedName>
        <fullName evidence="12">DNA segregation ATPase FtsK/SpoIIIE, S-DNA-T family</fullName>
    </submittedName>
</protein>
<keyword evidence="2" id="KW-1003">Cell membrane</keyword>
<keyword evidence="13" id="KW-1185">Reference proteome</keyword>
<evidence type="ECO:0000313" key="12">
    <source>
        <dbReference type="EMBL" id="SER66379.1"/>
    </source>
</evidence>
<evidence type="ECO:0000256" key="3">
    <source>
        <dbReference type="ARBA" id="ARBA00022692"/>
    </source>
</evidence>
<organism evidence="12 13">
    <name type="scientific">Corynebacterium cystitidis DSM 20524</name>
    <dbReference type="NCBI Taxonomy" id="1121357"/>
    <lineage>
        <taxon>Bacteria</taxon>
        <taxon>Bacillati</taxon>
        <taxon>Actinomycetota</taxon>
        <taxon>Actinomycetes</taxon>
        <taxon>Mycobacteriales</taxon>
        <taxon>Corynebacteriaceae</taxon>
        <taxon>Corynebacterium</taxon>
    </lineage>
</organism>
<evidence type="ECO:0000256" key="4">
    <source>
        <dbReference type="ARBA" id="ARBA00022741"/>
    </source>
</evidence>
<dbReference type="PROSITE" id="PS50901">
    <property type="entry name" value="FTSK"/>
    <property type="match status" value="2"/>
</dbReference>
<comment type="subcellular location">
    <subcellularLocation>
        <location evidence="1">Cell membrane</location>
        <topology evidence="1">Multi-pass membrane protein</topology>
    </subcellularLocation>
</comment>
<evidence type="ECO:0000256" key="8">
    <source>
        <dbReference type="PROSITE-ProRule" id="PRU00289"/>
    </source>
</evidence>
<keyword evidence="7 10" id="KW-0472">Membrane</keyword>
<sequence length="1234" mass="133257">MLGVHQDFVVAPLSPSQKQTGPALPQGTLKAEPVPEAQRPTPEPLMRIIMPIVMIGALLAIVLIMALSGRGMSPMMLLFPLMMGMSMLMMVSPPEKTGDIDEQRRIYLRHLDALSAQARDHAQQQRDHELFHHPHPAKLLTTVDPARTWERGQQDPRVGEVRVGLGVGSLTTPIDVDDPGSTEDLDPVCAVSLRRAVAAVSSVHGIPIVVQIQAFRMITLSGPGAWSTASSMLAQLMFFHGPETVGITNRCSQGMADWLKWTTHTRSPEEAELHITVVDVESPHLSHTVVQTESSTSENRDSSRCTFVIAPDPQDPIHRFADDEGIHVHIDDHVSVFTMVGEERLGTPDDFSIADAELVARRLAPLRRPEAGEGSGANNELMDLLRMPAIDQISPRALWPGRDLAPNRLKVPIGIDEHGMPVQLDLKESAHGGMGPHGLCIGATGSGKSELLRTLVVALATTHSPDELNFVLVDFKGGATFLGCEDLPHTSAVITNLDNEAILVERMYDAISGELNRRQELLRHAGNFANVTDYTTARLSNRPDLAPLPALVIVVDEFSELLGQHPDFADLFVAVGRLGRSLGVHLLLASQRLEEGKLRGLDSHLSYRIGLKTFSASESRQVLGVSDAYQLPSSPGAGYIRADSAELTRFQAAYVSGPLARRGDPVEGGDRRVAVQEYTGWDQLTAAPDTPVTFDDSTTLLHAVVELARTAATEREQRAHQVWLPPLPAAIELSQVAGNTRRGEMSPGGPRQLRAPIGIVDLPYHQRQDTLMVDLTRAGGHFAIAGGPQTGKSTALRTIVSSLALTTGTDDLAFYIIDAGSGDYQDLHRLPHVAGIATRHEPEKLRRIVDEVAGFLDEPAGRHVVLVIDGWHALIGPDQEFDDLRTALARLASDGPAAGIHLVLSVQRWTSLRSSIRDLIGNKMELRLGEALDSQIGRKQQQKLPAAPGRGLDADGRMMLVAQTAKQDVAHIVAEAKRAGMLPVPQLRTLPAHIEWGSIQGDNAAPVIGIGGPDLAALTLHGHHFFVTGLAESGKSTALLTLMRWVETQPRDTARLVVIDPHRAHLGQLNEDMVAMYAATTEAAAKACSQATATLRARLPGPDVTAEQLATRSWWTGPDIYIVIDDLDLVPDEHLRPLLELLSHSADIGMHIFVARKFGGVGRALHGRFLASLKDEQPTVVVLDGNREEGAVFGVRASAQPPGRGTLVAEDAIVGMVQIASTVAPPQAAGEDSK</sequence>
<dbReference type="PANTHER" id="PTHR22683:SF1">
    <property type="entry name" value="TYPE VII SECRETION SYSTEM PROTEIN ESSC"/>
    <property type="match status" value="1"/>
</dbReference>
<dbReference type="InterPro" id="IPR002543">
    <property type="entry name" value="FtsK_dom"/>
</dbReference>
<dbReference type="InterPro" id="IPR027417">
    <property type="entry name" value="P-loop_NTPase"/>
</dbReference>
<name>A0A1H9R2U5_9CORY</name>
<evidence type="ECO:0000256" key="10">
    <source>
        <dbReference type="SAM" id="Phobius"/>
    </source>
</evidence>
<dbReference type="Gene3D" id="3.40.50.300">
    <property type="entry name" value="P-loop containing nucleotide triphosphate hydrolases"/>
    <property type="match status" value="3"/>
</dbReference>